<feature type="domain" description="Large polyvalent protein-associated" evidence="6">
    <location>
        <begin position="1157"/>
        <end position="1242"/>
    </location>
</feature>
<feature type="region of interest" description="Disordered" evidence="1">
    <location>
        <begin position="1478"/>
        <end position="1515"/>
    </location>
</feature>
<feature type="region of interest" description="Disordered" evidence="1">
    <location>
        <begin position="950"/>
        <end position="1049"/>
    </location>
</feature>
<reference evidence="7" key="1">
    <citation type="submission" date="2020-09" db="EMBL/GenBank/DDBJ databases">
        <title>Genome seq and assembly of Limnohabitants sp.</title>
        <authorList>
            <person name="Chhetri G."/>
        </authorList>
    </citation>
    <scope>NUCLEOTIDE SEQUENCE</scope>
    <source>
        <strain evidence="7">JUR4</strain>
    </source>
</reference>
<dbReference type="CDD" id="cd01029">
    <property type="entry name" value="TOPRIM_primases"/>
    <property type="match status" value="1"/>
</dbReference>
<feature type="domain" description="N-terminal" evidence="2">
    <location>
        <begin position="238"/>
        <end position="338"/>
    </location>
</feature>
<feature type="domain" description="Primase C-terminal 2" evidence="3">
    <location>
        <begin position="585"/>
        <end position="658"/>
    </location>
</feature>
<dbReference type="Proteomes" id="UP000647424">
    <property type="component" value="Unassembled WGS sequence"/>
</dbReference>
<dbReference type="Pfam" id="PF13362">
    <property type="entry name" value="Toprim_3"/>
    <property type="match status" value="1"/>
</dbReference>
<evidence type="ECO:0000259" key="4">
    <source>
        <dbReference type="Pfam" id="PF13362"/>
    </source>
</evidence>
<evidence type="ECO:0000313" key="7">
    <source>
        <dbReference type="EMBL" id="MBD8051074.1"/>
    </source>
</evidence>
<sequence length="1746" mass="188464">MSDPSSINMDQSSAPGPLTLEQSWNLVDEFCEIYPMAYAIDFRIRATQEELYGPNATQANVGRIFGGYVPATRGDQERSPLYRGRCDLAYSSFRNEADARQTLVHEILGHFGLNTLERSEKRALLESISLSRHQPGLDGLWLATANIYADQSDLQIAEELYCVLVEANPAPILTASSRPAILDKLAQQGPQLLLPDDLKSITAHIATGLHERTRDQVIFPQDRRAQFSRTASENPPFHEVVASELIRQIEAGTAPWQKPWNADGGIGGMPINPTTGKRYKGINAIHLLAQGHADPRWLTYKQAASLDAQVRKGERGTSIQYWKFEDTRTKTDDLGRPILEPDGTPVQERYKLDNPKVFYATVFNAEQIDGLAPLLKPELKWDPVERAEQILTNSGAQIQHAAVDRAYYSPARDEIHLPLQAQFPTAGAYYATALHELGHWTGHESRLQRDLNHAFGSEGYAREELRAEIASMMLCAELGLPHDPSQHASYVASWVSVLKQDPLEIFRAAADAEKINALALSYAPAQAQELNLSESIATSAPTPNLSPAPMVQPESAAAIDPAPTSAPATHKANSMQFQPLSADDVRDALSYISPNLARDDWARIGMALKSEFPNDIGLDLFDQWSASGEGYVRNAVLSTWRSIRAEGAVKIGTLLKLAQENGFKPRQDSAWRAPVAPTMDAATQAAKAAAAAQEQQERLSQQQSAASQAMQMWQNAQPEGEAAYLQRKGVGAHGTRTSANGILLVPLVDEQGTLWNVQRILPQKLNNGTDKLFLKGGRKSGLFHVIGDMGSNAQQPILFAEGYATAASLHEATGWPTVVCLDAGNLVKVAKQFRRQNPQALIVVAGDDDLQTLTQKGVNPGRDKATLAAQQASGALAFPQRLAPQSSDFNDLVAQYGQEAGHSLIRASLHVGLTQYAEGAQPWVELSEGQIRQAQDALGSLERQGLVSVASNLTPNRAPETTVEPTDASPQAQTFDAPRPGAVEQPPLQASEPPQDLSTTVSVPAAPLGEGILAISKPNPASQNPETTNPAGIPPEQFGPASVTPSAVPGSADALSVVAPVVPPAAAVAPAPRPDPINDLNLQALQAKRARDAQQVQQEMGHGAQPQNQAGDTAVEPGPLPGMNSVSGTAPVQETGQDTHPYQELRALRERLSKEFQYDGAGKYYYRQGKQELAFEDKGGKFDTPHHSPEIAAAIAQLAHAKGWKQMHLSGTPEFRREMWLQASLMGLKVIGYEPQAIDHVRLAERRQLLAKDQPPQAASKTTINSVAATLAPNPEVGSASTMPTPTTFPPTPSAPTVKATPAPALLSGAAAKQLDAQLRAVLTQNGANEPQAIEMTLGKLYSQVQSPRVYLGQLLEHGAAPYKFDPKEQDSYFIKLQSKSGVQTVWGVDLPRALNEMSANGESAIGQDILLTFQGLKKVQALLPQKDASGLPAGEQWELVDRNTWFVQPVMQAYAQSQHELAQMPPEIPADSFPSADANPTVTADAASAATPEATAQTARPAPPAQAMKAAPPPSDRLRHALAQLKVDPLQAEITLASMQSLFASPKFQVGRLLEHGEAPLRFTQGQPLSYYMKLATEQGHVLLWSADFPRAMNNNPVHHGQTVVVAYRGIEVVGDGQNQAQPRNDWLIAPLEQLHADAQQGVVQRMSNAKVMPASPAPRPSASQEQQSLYILREAMRQAGIPQEFALPTLKEAQRRLGSGPDTTPTSLGQPGLEAAQTMATRPSPKSPQLSATPSVSRKVGPSI</sequence>
<dbReference type="InterPro" id="IPR041459">
    <property type="entry name" value="MPTase-PolyVal"/>
</dbReference>
<name>A0A927FGM6_9BURK</name>
<feature type="region of interest" description="Disordered" evidence="1">
    <location>
        <begin position="690"/>
        <end position="713"/>
    </location>
</feature>
<proteinExistence type="predicted"/>
<protein>
    <submittedName>
        <fullName evidence="7">DUF1738 domain-containing protein</fullName>
    </submittedName>
</protein>
<dbReference type="Pfam" id="PF08401">
    <property type="entry name" value="ArdcN"/>
    <property type="match status" value="1"/>
</dbReference>
<evidence type="ECO:0000256" key="1">
    <source>
        <dbReference type="SAM" id="MobiDB-lite"/>
    </source>
</evidence>
<evidence type="ECO:0000259" key="6">
    <source>
        <dbReference type="Pfam" id="PF18821"/>
    </source>
</evidence>
<dbReference type="InterPro" id="IPR034154">
    <property type="entry name" value="TOPRIM_DnaG/twinkle"/>
</dbReference>
<comment type="caution">
    <text evidence="7">The sequence shown here is derived from an EMBL/GenBank/DDBJ whole genome shotgun (WGS) entry which is preliminary data.</text>
</comment>
<feature type="region of interest" description="Disordered" evidence="1">
    <location>
        <begin position="1278"/>
        <end position="1299"/>
    </location>
</feature>
<evidence type="ECO:0000259" key="5">
    <source>
        <dbReference type="Pfam" id="PF18818"/>
    </source>
</evidence>
<dbReference type="Pfam" id="PF18821">
    <property type="entry name" value="LPD7"/>
    <property type="match status" value="1"/>
</dbReference>
<dbReference type="InterPro" id="IPR040677">
    <property type="entry name" value="LPD7"/>
</dbReference>
<dbReference type="GO" id="GO:0003697">
    <property type="term" value="F:single-stranded DNA binding"/>
    <property type="evidence" value="ECO:0007669"/>
    <property type="project" value="InterPro"/>
</dbReference>
<feature type="compositionally biased region" description="Polar residues" evidence="1">
    <location>
        <begin position="1729"/>
        <end position="1738"/>
    </location>
</feature>
<dbReference type="Pfam" id="PF08707">
    <property type="entry name" value="PriCT_2"/>
    <property type="match status" value="1"/>
</dbReference>
<dbReference type="Pfam" id="PF18818">
    <property type="entry name" value="MPTase-PolyVal"/>
    <property type="match status" value="1"/>
</dbReference>
<feature type="compositionally biased region" description="Polar residues" evidence="1">
    <location>
        <begin position="1019"/>
        <end position="1030"/>
    </location>
</feature>
<evidence type="ECO:0000259" key="3">
    <source>
        <dbReference type="Pfam" id="PF08707"/>
    </source>
</evidence>
<accession>A0A927FGM6</accession>
<feature type="region of interest" description="Disordered" evidence="1">
    <location>
        <begin position="1087"/>
        <end position="1141"/>
    </location>
</feature>
<feature type="compositionally biased region" description="Polar residues" evidence="1">
    <location>
        <begin position="1124"/>
        <end position="1140"/>
    </location>
</feature>
<gene>
    <name evidence="7" type="ORF">IC609_10990</name>
</gene>
<evidence type="ECO:0000313" key="8">
    <source>
        <dbReference type="Proteomes" id="UP000647424"/>
    </source>
</evidence>
<dbReference type="EMBL" id="JACYFT010000002">
    <property type="protein sequence ID" value="MBD8051074.1"/>
    <property type="molecule type" value="Genomic_DNA"/>
</dbReference>
<dbReference type="InterPro" id="IPR013610">
    <property type="entry name" value="ArdC_N"/>
</dbReference>
<feature type="region of interest" description="Disordered" evidence="1">
    <location>
        <begin position="1691"/>
        <end position="1746"/>
    </location>
</feature>
<dbReference type="InterPro" id="IPR006171">
    <property type="entry name" value="TOPRIM_dom"/>
</dbReference>
<keyword evidence="8" id="KW-1185">Reference proteome</keyword>
<feature type="domain" description="Toprim" evidence="4">
    <location>
        <begin position="799"/>
        <end position="898"/>
    </location>
</feature>
<dbReference type="GO" id="GO:0016817">
    <property type="term" value="F:hydrolase activity, acting on acid anhydrides"/>
    <property type="evidence" value="ECO:0007669"/>
    <property type="project" value="InterPro"/>
</dbReference>
<organism evidence="7 8">
    <name type="scientific">Limnohabitans radicicola</name>
    <dbReference type="NCBI Taxonomy" id="2771427"/>
    <lineage>
        <taxon>Bacteria</taxon>
        <taxon>Pseudomonadati</taxon>
        <taxon>Pseudomonadota</taxon>
        <taxon>Betaproteobacteria</taxon>
        <taxon>Burkholderiales</taxon>
        <taxon>Comamonadaceae</taxon>
        <taxon>Limnohabitans</taxon>
    </lineage>
</organism>
<evidence type="ECO:0000259" key="2">
    <source>
        <dbReference type="Pfam" id="PF08401"/>
    </source>
</evidence>
<feature type="compositionally biased region" description="Low complexity" evidence="1">
    <location>
        <begin position="1479"/>
        <end position="1511"/>
    </location>
</feature>
<dbReference type="InterPro" id="IPR014819">
    <property type="entry name" value="PriCT_2"/>
</dbReference>
<feature type="domain" description="Polyvalent protein metallopeptidase" evidence="5">
    <location>
        <begin position="385"/>
        <end position="510"/>
    </location>
</feature>